<dbReference type="Gene3D" id="3.40.350.10">
    <property type="entry name" value="Creatinase/prolidase N-terminal domain"/>
    <property type="match status" value="1"/>
</dbReference>
<dbReference type="InterPro" id="IPR000994">
    <property type="entry name" value="Pept_M24"/>
</dbReference>
<gene>
    <name evidence="3" type="ORF">CLV30_111152</name>
</gene>
<dbReference type="GO" id="GO:0004177">
    <property type="term" value="F:aminopeptidase activity"/>
    <property type="evidence" value="ECO:0007669"/>
    <property type="project" value="UniProtKB-KW"/>
</dbReference>
<accession>A0A2P8DYD8</accession>
<dbReference type="Pfam" id="PF01321">
    <property type="entry name" value="Creatinase_N"/>
    <property type="match status" value="1"/>
</dbReference>
<dbReference type="Gene3D" id="3.90.230.10">
    <property type="entry name" value="Creatinase/methionine aminopeptidase superfamily"/>
    <property type="match status" value="1"/>
</dbReference>
<proteinExistence type="predicted"/>
<keyword evidence="3" id="KW-0031">Aminopeptidase</keyword>
<dbReference type="SUPFAM" id="SSF53092">
    <property type="entry name" value="Creatinase/prolidase N-terminal domain"/>
    <property type="match status" value="1"/>
</dbReference>
<keyword evidence="4" id="KW-1185">Reference proteome</keyword>
<keyword evidence="3" id="KW-0645">Protease</keyword>
<keyword evidence="3" id="KW-0378">Hydrolase</keyword>
<dbReference type="OrthoDB" id="9806388at2"/>
<dbReference type="PANTHER" id="PTHR46112">
    <property type="entry name" value="AMINOPEPTIDASE"/>
    <property type="match status" value="1"/>
</dbReference>
<organism evidence="3 4">
    <name type="scientific">Haloactinopolyspora alba</name>
    <dbReference type="NCBI Taxonomy" id="648780"/>
    <lineage>
        <taxon>Bacteria</taxon>
        <taxon>Bacillati</taxon>
        <taxon>Actinomycetota</taxon>
        <taxon>Actinomycetes</taxon>
        <taxon>Jiangellales</taxon>
        <taxon>Jiangellaceae</taxon>
        <taxon>Haloactinopolyspora</taxon>
    </lineage>
</organism>
<dbReference type="PANTHER" id="PTHR46112:SF3">
    <property type="entry name" value="AMINOPEPTIDASE YPDF"/>
    <property type="match status" value="1"/>
</dbReference>
<dbReference type="Proteomes" id="UP000243528">
    <property type="component" value="Unassembled WGS sequence"/>
</dbReference>
<dbReference type="AlphaFoldDB" id="A0A2P8DYD8"/>
<feature type="domain" description="Peptidase M24" evidence="1">
    <location>
        <begin position="148"/>
        <end position="350"/>
    </location>
</feature>
<name>A0A2P8DYD8_9ACTN</name>
<evidence type="ECO:0000259" key="2">
    <source>
        <dbReference type="Pfam" id="PF01321"/>
    </source>
</evidence>
<dbReference type="InterPro" id="IPR000587">
    <property type="entry name" value="Creatinase_N"/>
</dbReference>
<protein>
    <submittedName>
        <fullName evidence="3">Xaa-Pro aminopeptidase</fullName>
    </submittedName>
</protein>
<dbReference type="InterPro" id="IPR050659">
    <property type="entry name" value="Peptidase_M24B"/>
</dbReference>
<dbReference type="Pfam" id="PF00557">
    <property type="entry name" value="Peptidase_M24"/>
    <property type="match status" value="1"/>
</dbReference>
<dbReference type="InterPro" id="IPR036005">
    <property type="entry name" value="Creatinase/aminopeptidase-like"/>
</dbReference>
<dbReference type="EMBL" id="PYGE01000011">
    <property type="protein sequence ID" value="PSL02197.1"/>
    <property type="molecule type" value="Genomic_DNA"/>
</dbReference>
<feature type="domain" description="Creatinase N-terminal" evidence="2">
    <location>
        <begin position="8"/>
        <end position="139"/>
    </location>
</feature>
<dbReference type="SUPFAM" id="SSF55920">
    <property type="entry name" value="Creatinase/aminopeptidase"/>
    <property type="match status" value="1"/>
</dbReference>
<evidence type="ECO:0000313" key="4">
    <source>
        <dbReference type="Proteomes" id="UP000243528"/>
    </source>
</evidence>
<evidence type="ECO:0000259" key="1">
    <source>
        <dbReference type="Pfam" id="PF00557"/>
    </source>
</evidence>
<comment type="caution">
    <text evidence="3">The sequence shown here is derived from an EMBL/GenBank/DDBJ whole genome shotgun (WGS) entry which is preliminary data.</text>
</comment>
<sequence>MRDAVSDRLERARAAAADSGLDGLLITPGAALRYLTGYDALPLERLTCLVVPVDDAPTLLVPELEEPAARTAVEGADAVTITPWRETEDPVQRAAAMLAGARRVGLDDEIWAEKVLRLRAAMPDTEQVRAGPVVSPLRIRKSADEVDSLRVAGAAIDRVHARMAEWLRPGRREADVARDLAEAIVQEGHRRVDFVIVASGPNAASPHHESGERVVRAADPVVVDIGGTTPDGYCSDETRTYAVGEPGDDFRAAYEALQRAQEAAVRAVAPGVPAAAIDAAARDVLTEAGLGEYFVHRLGHGIGVETHEEPYIMAGNSAGVEKDMAFSIEPGFYVPQRHGARIEDIVLVTDDGAERLNLRPRDLAVLPA</sequence>
<dbReference type="RefSeq" id="WP_106538190.1">
    <property type="nucleotide sequence ID" value="NZ_PYGE01000011.1"/>
</dbReference>
<reference evidence="3 4" key="1">
    <citation type="submission" date="2018-03" db="EMBL/GenBank/DDBJ databases">
        <title>Genomic Encyclopedia of Archaeal and Bacterial Type Strains, Phase II (KMG-II): from individual species to whole genera.</title>
        <authorList>
            <person name="Goeker M."/>
        </authorList>
    </citation>
    <scope>NUCLEOTIDE SEQUENCE [LARGE SCALE GENOMIC DNA]</scope>
    <source>
        <strain evidence="3 4">DSM 45211</strain>
    </source>
</reference>
<dbReference type="InterPro" id="IPR029149">
    <property type="entry name" value="Creatin/AminoP/Spt16_N"/>
</dbReference>
<evidence type="ECO:0000313" key="3">
    <source>
        <dbReference type="EMBL" id="PSL02197.1"/>
    </source>
</evidence>